<name>A0A498KJH6_MALDO</name>
<evidence type="ECO:0000313" key="2">
    <source>
        <dbReference type="Proteomes" id="UP000290289"/>
    </source>
</evidence>
<sequence>MKDRPPSSYSSIYVHPHHHLCSVITTPNYTSLAIGSKLHETRLLLMADAATLNRRSSTSGALEYN</sequence>
<dbReference type="Proteomes" id="UP000290289">
    <property type="component" value="Chromosome 1"/>
</dbReference>
<organism evidence="1 2">
    <name type="scientific">Malus domestica</name>
    <name type="common">Apple</name>
    <name type="synonym">Pyrus malus</name>
    <dbReference type="NCBI Taxonomy" id="3750"/>
    <lineage>
        <taxon>Eukaryota</taxon>
        <taxon>Viridiplantae</taxon>
        <taxon>Streptophyta</taxon>
        <taxon>Embryophyta</taxon>
        <taxon>Tracheophyta</taxon>
        <taxon>Spermatophyta</taxon>
        <taxon>Magnoliopsida</taxon>
        <taxon>eudicotyledons</taxon>
        <taxon>Gunneridae</taxon>
        <taxon>Pentapetalae</taxon>
        <taxon>rosids</taxon>
        <taxon>fabids</taxon>
        <taxon>Rosales</taxon>
        <taxon>Rosaceae</taxon>
        <taxon>Amygdaloideae</taxon>
        <taxon>Maleae</taxon>
        <taxon>Malus</taxon>
    </lineage>
</organism>
<evidence type="ECO:0000313" key="1">
    <source>
        <dbReference type="EMBL" id="RXI07617.1"/>
    </source>
</evidence>
<accession>A0A498KJH6</accession>
<reference evidence="1 2" key="1">
    <citation type="submission" date="2018-10" db="EMBL/GenBank/DDBJ databases">
        <title>A high-quality apple genome assembly.</title>
        <authorList>
            <person name="Hu J."/>
        </authorList>
    </citation>
    <scope>NUCLEOTIDE SEQUENCE [LARGE SCALE GENOMIC DNA]</scope>
    <source>
        <strain evidence="2">cv. HFTH1</strain>
        <tissue evidence="1">Young leaf</tissue>
    </source>
</reference>
<proteinExistence type="predicted"/>
<gene>
    <name evidence="1" type="ORF">DVH24_005390</name>
</gene>
<dbReference type="AlphaFoldDB" id="A0A498KJH6"/>
<protein>
    <submittedName>
        <fullName evidence="1">Uncharacterized protein</fullName>
    </submittedName>
</protein>
<dbReference type="STRING" id="3750.A0A498KJH6"/>
<dbReference type="EMBL" id="RDQH01000327">
    <property type="protein sequence ID" value="RXI07617.1"/>
    <property type="molecule type" value="Genomic_DNA"/>
</dbReference>
<keyword evidence="2" id="KW-1185">Reference proteome</keyword>
<comment type="caution">
    <text evidence="1">The sequence shown here is derived from an EMBL/GenBank/DDBJ whole genome shotgun (WGS) entry which is preliminary data.</text>
</comment>